<gene>
    <name evidence="1" type="ORF">MTR67_035562</name>
</gene>
<proteinExistence type="predicted"/>
<dbReference type="AlphaFoldDB" id="A0AAF0UA44"/>
<evidence type="ECO:0000313" key="1">
    <source>
        <dbReference type="EMBL" id="WMV42177.1"/>
    </source>
</evidence>
<accession>A0AAF0UA44</accession>
<evidence type="ECO:0000313" key="2">
    <source>
        <dbReference type="Proteomes" id="UP001234989"/>
    </source>
</evidence>
<dbReference type="Proteomes" id="UP001234989">
    <property type="component" value="Chromosome 8"/>
</dbReference>
<name>A0AAF0UA44_SOLVR</name>
<protein>
    <submittedName>
        <fullName evidence="1">Uncharacterized protein</fullName>
    </submittedName>
</protein>
<reference evidence="1" key="1">
    <citation type="submission" date="2023-08" db="EMBL/GenBank/DDBJ databases">
        <title>A de novo genome assembly of Solanum verrucosum Schlechtendal, a Mexican diploid species geographically isolated from the other diploid A-genome species in potato relatives.</title>
        <authorList>
            <person name="Hosaka K."/>
        </authorList>
    </citation>
    <scope>NUCLEOTIDE SEQUENCE</scope>
    <source>
        <tissue evidence="1">Young leaves</tissue>
    </source>
</reference>
<keyword evidence="2" id="KW-1185">Reference proteome</keyword>
<organism evidence="1 2">
    <name type="scientific">Solanum verrucosum</name>
    <dbReference type="NCBI Taxonomy" id="315347"/>
    <lineage>
        <taxon>Eukaryota</taxon>
        <taxon>Viridiplantae</taxon>
        <taxon>Streptophyta</taxon>
        <taxon>Embryophyta</taxon>
        <taxon>Tracheophyta</taxon>
        <taxon>Spermatophyta</taxon>
        <taxon>Magnoliopsida</taxon>
        <taxon>eudicotyledons</taxon>
        <taxon>Gunneridae</taxon>
        <taxon>Pentapetalae</taxon>
        <taxon>asterids</taxon>
        <taxon>lamiids</taxon>
        <taxon>Solanales</taxon>
        <taxon>Solanaceae</taxon>
        <taxon>Solanoideae</taxon>
        <taxon>Solaneae</taxon>
        <taxon>Solanum</taxon>
    </lineage>
</organism>
<sequence>MAKMMTQIDLLSKHVIGDGTKSVNAIGTTSRLYLDDAQIRGIIQ</sequence>
<dbReference type="EMBL" id="CP133619">
    <property type="protein sequence ID" value="WMV42177.1"/>
    <property type="molecule type" value="Genomic_DNA"/>
</dbReference>